<organism evidence="2 3">
    <name type="scientific">Oidiodendron maius (strain Zn)</name>
    <dbReference type="NCBI Taxonomy" id="913774"/>
    <lineage>
        <taxon>Eukaryota</taxon>
        <taxon>Fungi</taxon>
        <taxon>Dikarya</taxon>
        <taxon>Ascomycota</taxon>
        <taxon>Pezizomycotina</taxon>
        <taxon>Leotiomycetes</taxon>
        <taxon>Leotiomycetes incertae sedis</taxon>
        <taxon>Myxotrichaceae</taxon>
        <taxon>Oidiodendron</taxon>
    </lineage>
</organism>
<dbReference type="AlphaFoldDB" id="A0A0C3H6E0"/>
<proteinExistence type="predicted"/>
<evidence type="ECO:0000313" key="2">
    <source>
        <dbReference type="EMBL" id="KIM98026.1"/>
    </source>
</evidence>
<feature type="compositionally biased region" description="Basic and acidic residues" evidence="1">
    <location>
        <begin position="87"/>
        <end position="96"/>
    </location>
</feature>
<sequence length="220" mass="25122">MAFRYPNTHSFAILQGTNSSRWSLDVDPDNFSTVYLNSRLRPLIWDERDGSRSSTSITRAHESRFQSPAPESISSMSMSVSVSVSGTDKRRQDRPLRVSTTGSRPSRSIDEHSSRSAGTEVVREKSDALAFSLAIKELSHQLRTAVAFYIRFDLEYEKDIVQIKKYATREILDNLWAMKIRRPKALGTAAQYRYHDRYGDNLFEVRKKKLSPLAIKARSA</sequence>
<dbReference type="EMBL" id="KN832881">
    <property type="protein sequence ID" value="KIM98026.1"/>
    <property type="molecule type" value="Genomic_DNA"/>
</dbReference>
<gene>
    <name evidence="2" type="ORF">OIDMADRAFT_147520</name>
</gene>
<dbReference type="HOGENOM" id="CLU_1256382_0_0_1"/>
<name>A0A0C3H6E0_OIDMZ</name>
<dbReference type="OrthoDB" id="5413280at2759"/>
<accession>A0A0C3H6E0</accession>
<dbReference type="Proteomes" id="UP000054321">
    <property type="component" value="Unassembled WGS sequence"/>
</dbReference>
<evidence type="ECO:0000256" key="1">
    <source>
        <dbReference type="SAM" id="MobiDB-lite"/>
    </source>
</evidence>
<reference evidence="3" key="2">
    <citation type="submission" date="2015-01" db="EMBL/GenBank/DDBJ databases">
        <title>Evolutionary Origins and Diversification of the Mycorrhizal Mutualists.</title>
        <authorList>
            <consortium name="DOE Joint Genome Institute"/>
            <consortium name="Mycorrhizal Genomics Consortium"/>
            <person name="Kohler A."/>
            <person name="Kuo A."/>
            <person name="Nagy L.G."/>
            <person name="Floudas D."/>
            <person name="Copeland A."/>
            <person name="Barry K.W."/>
            <person name="Cichocki N."/>
            <person name="Veneault-Fourrey C."/>
            <person name="LaButti K."/>
            <person name="Lindquist E.A."/>
            <person name="Lipzen A."/>
            <person name="Lundell T."/>
            <person name="Morin E."/>
            <person name="Murat C."/>
            <person name="Riley R."/>
            <person name="Ohm R."/>
            <person name="Sun H."/>
            <person name="Tunlid A."/>
            <person name="Henrissat B."/>
            <person name="Grigoriev I.V."/>
            <person name="Hibbett D.S."/>
            <person name="Martin F."/>
        </authorList>
    </citation>
    <scope>NUCLEOTIDE SEQUENCE [LARGE SCALE GENOMIC DNA]</scope>
    <source>
        <strain evidence="3">Zn</strain>
    </source>
</reference>
<evidence type="ECO:0000313" key="3">
    <source>
        <dbReference type="Proteomes" id="UP000054321"/>
    </source>
</evidence>
<dbReference type="InParanoid" id="A0A0C3H6E0"/>
<feature type="region of interest" description="Disordered" evidence="1">
    <location>
        <begin position="49"/>
        <end position="118"/>
    </location>
</feature>
<feature type="compositionally biased region" description="Low complexity" evidence="1">
    <location>
        <begin position="72"/>
        <end position="85"/>
    </location>
</feature>
<protein>
    <submittedName>
        <fullName evidence="2">Uncharacterized protein</fullName>
    </submittedName>
</protein>
<reference evidence="2 3" key="1">
    <citation type="submission" date="2014-04" db="EMBL/GenBank/DDBJ databases">
        <authorList>
            <consortium name="DOE Joint Genome Institute"/>
            <person name="Kuo A."/>
            <person name="Martino E."/>
            <person name="Perotto S."/>
            <person name="Kohler A."/>
            <person name="Nagy L.G."/>
            <person name="Floudas D."/>
            <person name="Copeland A."/>
            <person name="Barry K.W."/>
            <person name="Cichocki N."/>
            <person name="Veneault-Fourrey C."/>
            <person name="LaButti K."/>
            <person name="Lindquist E.A."/>
            <person name="Lipzen A."/>
            <person name="Lundell T."/>
            <person name="Morin E."/>
            <person name="Murat C."/>
            <person name="Sun H."/>
            <person name="Tunlid A."/>
            <person name="Henrissat B."/>
            <person name="Grigoriev I.V."/>
            <person name="Hibbett D.S."/>
            <person name="Martin F."/>
            <person name="Nordberg H.P."/>
            <person name="Cantor M.N."/>
            <person name="Hua S.X."/>
        </authorList>
    </citation>
    <scope>NUCLEOTIDE SEQUENCE [LARGE SCALE GENOMIC DNA]</scope>
    <source>
        <strain evidence="2 3">Zn</strain>
    </source>
</reference>
<keyword evidence="3" id="KW-1185">Reference proteome</keyword>